<gene>
    <name evidence="2" type="ORF">P43SY_011653</name>
</gene>
<accession>A0AAD5Q157</accession>
<evidence type="ECO:0000313" key="2">
    <source>
        <dbReference type="EMBL" id="KAJ0390354.1"/>
    </source>
</evidence>
<proteinExistence type="predicted"/>
<sequence>MPKDVEQLCCFSWQLGLFKSEVLTPKTTEYAKLIVAGQTRSPTMDEVDALYAQRPWHYLRRSIYPVMFDPDEKPFARVHRNARALVSRLAQALWERTHFILPADDGGGKSSRRAKFLDSRRKRNGDLAKHWVGHLEALLSAVVMAGNDPDLLLDPSWLWPPAYGVALAAPHVGESLKDCIDRLDSLEPERSYFRLPSTHRRMPVSKCFDARVMSGLDNFAFDSFDDLATSWTTRGSPGIPTAVALLDSSAARPPDDEEGGESLSSRSPASGALPQSPGGLPESSNESSDLLSRSSQPSDEPPRPPSAHSESSSQPTRPLQSFPQAPSPILPSESSGGSITSSKTMPTSLSQDTPPSESSGVAPPSGSSEV</sequence>
<evidence type="ECO:0000313" key="3">
    <source>
        <dbReference type="Proteomes" id="UP001209570"/>
    </source>
</evidence>
<keyword evidence="3" id="KW-1185">Reference proteome</keyword>
<dbReference type="AlphaFoldDB" id="A0AAD5Q157"/>
<reference evidence="2" key="1">
    <citation type="submission" date="2021-12" db="EMBL/GenBank/DDBJ databases">
        <title>Prjna785345.</title>
        <authorList>
            <person name="Rujirawat T."/>
            <person name="Krajaejun T."/>
        </authorList>
    </citation>
    <scope>NUCLEOTIDE SEQUENCE</scope>
    <source>
        <strain evidence="2">Pi057C3</strain>
    </source>
</reference>
<organism evidence="2 3">
    <name type="scientific">Pythium insidiosum</name>
    <name type="common">Pythiosis disease agent</name>
    <dbReference type="NCBI Taxonomy" id="114742"/>
    <lineage>
        <taxon>Eukaryota</taxon>
        <taxon>Sar</taxon>
        <taxon>Stramenopiles</taxon>
        <taxon>Oomycota</taxon>
        <taxon>Peronosporomycetes</taxon>
        <taxon>Pythiales</taxon>
        <taxon>Pythiaceae</taxon>
        <taxon>Pythium</taxon>
    </lineage>
</organism>
<dbReference type="Proteomes" id="UP001209570">
    <property type="component" value="Unassembled WGS sequence"/>
</dbReference>
<comment type="caution">
    <text evidence="2">The sequence shown here is derived from an EMBL/GenBank/DDBJ whole genome shotgun (WGS) entry which is preliminary data.</text>
</comment>
<feature type="region of interest" description="Disordered" evidence="1">
    <location>
        <begin position="250"/>
        <end position="370"/>
    </location>
</feature>
<feature type="compositionally biased region" description="Polar residues" evidence="1">
    <location>
        <begin position="343"/>
        <end position="370"/>
    </location>
</feature>
<feature type="compositionally biased region" description="Low complexity" evidence="1">
    <location>
        <begin position="332"/>
        <end position="342"/>
    </location>
</feature>
<name>A0AAD5Q157_PYTIN</name>
<protein>
    <submittedName>
        <fullName evidence="2">Uncharacterized protein</fullName>
    </submittedName>
</protein>
<feature type="compositionally biased region" description="Polar residues" evidence="1">
    <location>
        <begin position="308"/>
        <end position="324"/>
    </location>
</feature>
<evidence type="ECO:0000256" key="1">
    <source>
        <dbReference type="SAM" id="MobiDB-lite"/>
    </source>
</evidence>
<feature type="compositionally biased region" description="Low complexity" evidence="1">
    <location>
        <begin position="281"/>
        <end position="298"/>
    </location>
</feature>
<dbReference type="EMBL" id="JAKCXM010002234">
    <property type="protein sequence ID" value="KAJ0390354.1"/>
    <property type="molecule type" value="Genomic_DNA"/>
</dbReference>